<organism evidence="1 2">
    <name type="scientific">Trachymyrmex cornetzi</name>
    <dbReference type="NCBI Taxonomy" id="471704"/>
    <lineage>
        <taxon>Eukaryota</taxon>
        <taxon>Metazoa</taxon>
        <taxon>Ecdysozoa</taxon>
        <taxon>Arthropoda</taxon>
        <taxon>Hexapoda</taxon>
        <taxon>Insecta</taxon>
        <taxon>Pterygota</taxon>
        <taxon>Neoptera</taxon>
        <taxon>Endopterygota</taxon>
        <taxon>Hymenoptera</taxon>
        <taxon>Apocrita</taxon>
        <taxon>Aculeata</taxon>
        <taxon>Formicoidea</taxon>
        <taxon>Formicidae</taxon>
        <taxon>Myrmicinae</taxon>
        <taxon>Trachymyrmex</taxon>
    </lineage>
</organism>
<feature type="non-terminal residue" evidence="1">
    <location>
        <position position="1"/>
    </location>
</feature>
<proteinExistence type="predicted"/>
<name>A0A151J6E3_9HYME</name>
<evidence type="ECO:0000313" key="2">
    <source>
        <dbReference type="Proteomes" id="UP000078492"/>
    </source>
</evidence>
<dbReference type="PANTHER" id="PTHR42753:SF10">
    <property type="entry name" value="PROLINE--TRNA LIGASE, MITOCHONDRIAL-RELATED"/>
    <property type="match status" value="1"/>
</dbReference>
<gene>
    <name evidence="1" type="ORF">ALC57_08976</name>
</gene>
<dbReference type="PANTHER" id="PTHR42753">
    <property type="entry name" value="MITOCHONDRIAL RIBOSOME PROTEIN L39/PROLYL-TRNA LIGASE FAMILY MEMBER"/>
    <property type="match status" value="1"/>
</dbReference>
<dbReference type="Proteomes" id="UP000078492">
    <property type="component" value="Unassembled WGS sequence"/>
</dbReference>
<dbReference type="EMBL" id="KQ979878">
    <property type="protein sequence ID" value="KYN18682.1"/>
    <property type="molecule type" value="Genomic_DNA"/>
</dbReference>
<dbReference type="GO" id="GO:0006433">
    <property type="term" value="P:prolyl-tRNA aminoacylation"/>
    <property type="evidence" value="ECO:0007669"/>
    <property type="project" value="TreeGrafter"/>
</dbReference>
<dbReference type="AlphaFoldDB" id="A0A151J6E3"/>
<dbReference type="Gene3D" id="3.30.930.10">
    <property type="entry name" value="Bira Bifunctional Protein, Domain 2"/>
    <property type="match status" value="1"/>
</dbReference>
<dbReference type="InterPro" id="IPR045864">
    <property type="entry name" value="aa-tRNA-synth_II/BPL/LPL"/>
</dbReference>
<dbReference type="GO" id="GO:0005739">
    <property type="term" value="C:mitochondrion"/>
    <property type="evidence" value="ECO:0007669"/>
    <property type="project" value="TreeGrafter"/>
</dbReference>
<dbReference type="GO" id="GO:0004827">
    <property type="term" value="F:proline-tRNA ligase activity"/>
    <property type="evidence" value="ECO:0007669"/>
    <property type="project" value="TreeGrafter"/>
</dbReference>
<reference evidence="1 2" key="1">
    <citation type="submission" date="2015-09" db="EMBL/GenBank/DDBJ databases">
        <title>Trachymyrmex cornetzi WGS genome.</title>
        <authorList>
            <person name="Nygaard S."/>
            <person name="Hu H."/>
            <person name="Boomsma J."/>
            <person name="Zhang G."/>
        </authorList>
    </citation>
    <scope>NUCLEOTIDE SEQUENCE [LARGE SCALE GENOMIC DNA]</scope>
    <source>
        <strain evidence="1">Tcor2-1</strain>
        <tissue evidence="1">Whole body</tissue>
    </source>
</reference>
<dbReference type="InterPro" id="IPR050062">
    <property type="entry name" value="Pro-tRNA_synthetase"/>
</dbReference>
<accession>A0A151J6E3</accession>
<keyword evidence="1" id="KW-0030">Aminoacyl-tRNA synthetase</keyword>
<keyword evidence="1" id="KW-0436">Ligase</keyword>
<evidence type="ECO:0000313" key="1">
    <source>
        <dbReference type="EMBL" id="KYN18682.1"/>
    </source>
</evidence>
<dbReference type="SUPFAM" id="SSF55681">
    <property type="entry name" value="Class II aaRS and biotin synthetases"/>
    <property type="match status" value="1"/>
</dbReference>
<sequence>NLISSAGQTVQISNKLLPLKLYQISSKWRDEMKPRLGFLRSREFKTTSCPEFLYKHANVIKNILHCINPLEAMFVEQNKPTPMVMGCFGLRLNRIITLVVEILSINDEMRWPVKLAPYTQLIII</sequence>
<protein>
    <submittedName>
        <fullName evidence="1">Putative prolyl-tRNA synthetase, mitochondrial</fullName>
    </submittedName>
</protein>
<keyword evidence="2" id="KW-1185">Reference proteome</keyword>
<dbReference type="STRING" id="471704.A0A151J6E3"/>